<dbReference type="Proteomes" id="UP000181951">
    <property type="component" value="Unassembled WGS sequence"/>
</dbReference>
<feature type="domain" description="Peptidoglycan binding-like" evidence="3">
    <location>
        <begin position="170"/>
        <end position="228"/>
    </location>
</feature>
<protein>
    <submittedName>
        <fullName evidence="4">Putative peptidoglycan binding domain-containing protein</fullName>
    </submittedName>
</protein>
<dbReference type="Gene3D" id="1.10.101.10">
    <property type="entry name" value="PGBD-like superfamily/PGBD"/>
    <property type="match status" value="1"/>
</dbReference>
<sequence>MRETRQDAGTPDGGGVVRAPRGSGGDPPDVIEVVFPAEPAAAASHRARGPADARSWPERPLLYGGLAIAGVALATLLAWVVWPASTAAPDAYRPLPAPSYTPLPLPRTTTPVRKRPSATAGAPRRTAAAPLAPQPASRPASTAATPVDTAPARPSAPGTTVPRTLRPGDSGPDVTRLQQLLFAQGFTYVSQTGVYDGPTERGVAQAQQDRGLTCDPRGVYGPCTRAALTS</sequence>
<evidence type="ECO:0000259" key="3">
    <source>
        <dbReference type="Pfam" id="PF01471"/>
    </source>
</evidence>
<feature type="region of interest" description="Disordered" evidence="1">
    <location>
        <begin position="91"/>
        <end position="173"/>
    </location>
</feature>
<dbReference type="Pfam" id="PF01471">
    <property type="entry name" value="PG_binding_1"/>
    <property type="match status" value="1"/>
</dbReference>
<feature type="transmembrane region" description="Helical" evidence="2">
    <location>
        <begin position="61"/>
        <end position="82"/>
    </location>
</feature>
<proteinExistence type="predicted"/>
<dbReference type="InterPro" id="IPR036365">
    <property type="entry name" value="PGBD-like_sf"/>
</dbReference>
<evidence type="ECO:0000313" key="4">
    <source>
        <dbReference type="EMBL" id="SEO96063.1"/>
    </source>
</evidence>
<evidence type="ECO:0000313" key="5">
    <source>
        <dbReference type="Proteomes" id="UP000181951"/>
    </source>
</evidence>
<evidence type="ECO:0000256" key="2">
    <source>
        <dbReference type="SAM" id="Phobius"/>
    </source>
</evidence>
<dbReference type="SUPFAM" id="SSF47090">
    <property type="entry name" value="PGBD-like"/>
    <property type="match status" value="1"/>
</dbReference>
<gene>
    <name evidence="4" type="ORF">SAMN05216267_10614</name>
</gene>
<keyword evidence="2" id="KW-1133">Transmembrane helix</keyword>
<keyword evidence="5" id="KW-1185">Reference proteome</keyword>
<keyword evidence="2" id="KW-0472">Membrane</keyword>
<dbReference type="OrthoDB" id="4226197at2"/>
<dbReference type="InterPro" id="IPR002477">
    <property type="entry name" value="Peptidoglycan-bd-like"/>
</dbReference>
<feature type="region of interest" description="Disordered" evidence="1">
    <location>
        <begin position="1"/>
        <end position="29"/>
    </location>
</feature>
<dbReference type="AlphaFoldDB" id="A0A1H8TZS7"/>
<dbReference type="RefSeq" id="WP_079176297.1">
    <property type="nucleotide sequence ID" value="NZ_FODD01000061.1"/>
</dbReference>
<dbReference type="InterPro" id="IPR036366">
    <property type="entry name" value="PGBDSf"/>
</dbReference>
<reference evidence="4 5" key="1">
    <citation type="submission" date="2016-10" db="EMBL/GenBank/DDBJ databases">
        <authorList>
            <person name="de Groot N.N."/>
        </authorList>
    </citation>
    <scope>NUCLEOTIDE SEQUENCE [LARGE SCALE GENOMIC DNA]</scope>
    <source>
        <strain evidence="4 5">CGMCC 4.2026</strain>
    </source>
</reference>
<organism evidence="4 5">
    <name type="scientific">Actinacidiphila rubida</name>
    <dbReference type="NCBI Taxonomy" id="310780"/>
    <lineage>
        <taxon>Bacteria</taxon>
        <taxon>Bacillati</taxon>
        <taxon>Actinomycetota</taxon>
        <taxon>Actinomycetes</taxon>
        <taxon>Kitasatosporales</taxon>
        <taxon>Streptomycetaceae</taxon>
        <taxon>Actinacidiphila</taxon>
    </lineage>
</organism>
<feature type="compositionally biased region" description="Pro residues" evidence="1">
    <location>
        <begin position="95"/>
        <end position="105"/>
    </location>
</feature>
<feature type="compositionally biased region" description="Low complexity" evidence="1">
    <location>
        <begin position="106"/>
        <end position="146"/>
    </location>
</feature>
<evidence type="ECO:0000256" key="1">
    <source>
        <dbReference type="SAM" id="MobiDB-lite"/>
    </source>
</evidence>
<accession>A0A1H8TZS7</accession>
<name>A0A1H8TZS7_9ACTN</name>
<dbReference type="EMBL" id="FODD01000061">
    <property type="protein sequence ID" value="SEO96063.1"/>
    <property type="molecule type" value="Genomic_DNA"/>
</dbReference>
<keyword evidence="2" id="KW-0812">Transmembrane</keyword>